<dbReference type="Gene3D" id="1.10.1780.10">
    <property type="entry name" value="Clp, N-terminal domain"/>
    <property type="match status" value="1"/>
</dbReference>
<evidence type="ECO:0000313" key="7">
    <source>
        <dbReference type="EnsemblPlants" id="AET5Gv20741000.16"/>
    </source>
</evidence>
<dbReference type="InterPro" id="IPR027417">
    <property type="entry name" value="P-loop_NTPase"/>
</dbReference>
<dbReference type="InterPro" id="IPR003593">
    <property type="entry name" value="AAA+_ATPase"/>
</dbReference>
<dbReference type="Gramene" id="AET5Gv20741000.16">
    <property type="protein sequence ID" value="AET5Gv20741000.16"/>
    <property type="gene ID" value="AET5Gv20741000"/>
</dbReference>
<organism evidence="7 8">
    <name type="scientific">Aegilops tauschii subsp. strangulata</name>
    <name type="common">Goatgrass</name>
    <dbReference type="NCBI Taxonomy" id="200361"/>
    <lineage>
        <taxon>Eukaryota</taxon>
        <taxon>Viridiplantae</taxon>
        <taxon>Streptophyta</taxon>
        <taxon>Embryophyta</taxon>
        <taxon>Tracheophyta</taxon>
        <taxon>Spermatophyta</taxon>
        <taxon>Magnoliopsida</taxon>
        <taxon>Liliopsida</taxon>
        <taxon>Poales</taxon>
        <taxon>Poaceae</taxon>
        <taxon>BOP clade</taxon>
        <taxon>Pooideae</taxon>
        <taxon>Triticodae</taxon>
        <taxon>Triticeae</taxon>
        <taxon>Triticinae</taxon>
        <taxon>Aegilops</taxon>
    </lineage>
</organism>
<reference evidence="8" key="1">
    <citation type="journal article" date="2014" name="Science">
        <title>Ancient hybridizations among the ancestral genomes of bread wheat.</title>
        <authorList>
            <consortium name="International Wheat Genome Sequencing Consortium,"/>
            <person name="Marcussen T."/>
            <person name="Sandve S.R."/>
            <person name="Heier L."/>
            <person name="Spannagl M."/>
            <person name="Pfeifer M."/>
            <person name="Jakobsen K.S."/>
            <person name="Wulff B.B."/>
            <person name="Steuernagel B."/>
            <person name="Mayer K.F."/>
            <person name="Olsen O.A."/>
        </authorList>
    </citation>
    <scope>NUCLEOTIDE SEQUENCE [LARGE SCALE GENOMIC DNA]</scope>
    <source>
        <strain evidence="8">cv. AL8/78</strain>
    </source>
</reference>
<dbReference type="InterPro" id="IPR041546">
    <property type="entry name" value="ClpA/ClpB_AAA_lid"/>
</dbReference>
<proteinExistence type="predicted"/>
<evidence type="ECO:0000259" key="6">
    <source>
        <dbReference type="PROSITE" id="PS51903"/>
    </source>
</evidence>
<dbReference type="InterPro" id="IPR036628">
    <property type="entry name" value="Clp_N_dom_sf"/>
</dbReference>
<evidence type="ECO:0000256" key="1">
    <source>
        <dbReference type="ARBA" id="ARBA00022737"/>
    </source>
</evidence>
<dbReference type="PANTHER" id="PTHR11638:SF185">
    <property type="entry name" value="ATP-DEPENDENT CLP PROTEASE ATP-BINDING SUBUNIT"/>
    <property type="match status" value="1"/>
</dbReference>
<evidence type="ECO:0000256" key="5">
    <source>
        <dbReference type="PROSITE-ProRule" id="PRU01251"/>
    </source>
</evidence>
<reference evidence="7" key="3">
    <citation type="journal article" date="2017" name="Nature">
        <title>Genome sequence of the progenitor of the wheat D genome Aegilops tauschii.</title>
        <authorList>
            <person name="Luo M.C."/>
            <person name="Gu Y.Q."/>
            <person name="Puiu D."/>
            <person name="Wang H."/>
            <person name="Twardziok S.O."/>
            <person name="Deal K.R."/>
            <person name="Huo N."/>
            <person name="Zhu T."/>
            <person name="Wang L."/>
            <person name="Wang Y."/>
            <person name="McGuire P.E."/>
            <person name="Liu S."/>
            <person name="Long H."/>
            <person name="Ramasamy R.K."/>
            <person name="Rodriguez J.C."/>
            <person name="Van S.L."/>
            <person name="Yuan L."/>
            <person name="Wang Z."/>
            <person name="Xia Z."/>
            <person name="Xiao L."/>
            <person name="Anderson O.D."/>
            <person name="Ouyang S."/>
            <person name="Liang Y."/>
            <person name="Zimin A.V."/>
            <person name="Pertea G."/>
            <person name="Qi P."/>
            <person name="Bennetzen J.L."/>
            <person name="Dai X."/>
            <person name="Dawson M.W."/>
            <person name="Muller H.G."/>
            <person name="Kugler K."/>
            <person name="Rivarola-Duarte L."/>
            <person name="Spannagl M."/>
            <person name="Mayer K.F.X."/>
            <person name="Lu F.H."/>
            <person name="Bevan M.W."/>
            <person name="Leroy P."/>
            <person name="Li P."/>
            <person name="You F.M."/>
            <person name="Sun Q."/>
            <person name="Liu Z."/>
            <person name="Lyons E."/>
            <person name="Wicker T."/>
            <person name="Salzberg S.L."/>
            <person name="Devos K.M."/>
            <person name="Dvorak J."/>
        </authorList>
    </citation>
    <scope>NUCLEOTIDE SEQUENCE [LARGE SCALE GENOMIC DNA]</scope>
    <source>
        <strain evidence="7">cv. AL8/78</strain>
    </source>
</reference>
<dbReference type="Pfam" id="PF17871">
    <property type="entry name" value="AAA_lid_9"/>
    <property type="match status" value="1"/>
</dbReference>
<keyword evidence="4" id="KW-0143">Chaperone</keyword>
<reference evidence="7" key="4">
    <citation type="submission" date="2019-03" db="UniProtKB">
        <authorList>
            <consortium name="EnsemblPlants"/>
        </authorList>
    </citation>
    <scope>IDENTIFICATION</scope>
</reference>
<dbReference type="Gene3D" id="3.40.50.300">
    <property type="entry name" value="P-loop containing nucleotide triphosphate hydrolases"/>
    <property type="match status" value="2"/>
</dbReference>
<evidence type="ECO:0000256" key="2">
    <source>
        <dbReference type="ARBA" id="ARBA00022741"/>
    </source>
</evidence>
<dbReference type="PANTHER" id="PTHR11638">
    <property type="entry name" value="ATP-DEPENDENT CLP PROTEASE"/>
    <property type="match status" value="1"/>
</dbReference>
<dbReference type="PROSITE" id="PS00870">
    <property type="entry name" value="CLPAB_1"/>
    <property type="match status" value="1"/>
</dbReference>
<keyword evidence="1 5" id="KW-0677">Repeat</keyword>
<evidence type="ECO:0000256" key="4">
    <source>
        <dbReference type="ARBA" id="ARBA00023186"/>
    </source>
</evidence>
<dbReference type="Pfam" id="PF02861">
    <property type="entry name" value="Clp_N"/>
    <property type="match status" value="1"/>
</dbReference>
<dbReference type="FunFam" id="3.40.50.300:FF:000010">
    <property type="entry name" value="Chaperone clpB 1, putative"/>
    <property type="match status" value="1"/>
</dbReference>
<reference evidence="8" key="2">
    <citation type="journal article" date="2017" name="Nat. Plants">
        <title>The Aegilops tauschii genome reveals multiple impacts of transposons.</title>
        <authorList>
            <person name="Zhao G."/>
            <person name="Zou C."/>
            <person name="Li K."/>
            <person name="Wang K."/>
            <person name="Li T."/>
            <person name="Gao L."/>
            <person name="Zhang X."/>
            <person name="Wang H."/>
            <person name="Yang Z."/>
            <person name="Liu X."/>
            <person name="Jiang W."/>
            <person name="Mao L."/>
            <person name="Kong X."/>
            <person name="Jiao Y."/>
            <person name="Jia J."/>
        </authorList>
    </citation>
    <scope>NUCLEOTIDE SEQUENCE [LARGE SCALE GENOMIC DNA]</scope>
    <source>
        <strain evidence="8">cv. AL8/78</strain>
    </source>
</reference>
<keyword evidence="3" id="KW-0067">ATP-binding</keyword>
<reference evidence="7" key="5">
    <citation type="journal article" date="2021" name="G3 (Bethesda)">
        <title>Aegilops tauschii genome assembly Aet v5.0 features greater sequence contiguity and improved annotation.</title>
        <authorList>
            <person name="Wang L."/>
            <person name="Zhu T."/>
            <person name="Rodriguez J.C."/>
            <person name="Deal K.R."/>
            <person name="Dubcovsky J."/>
            <person name="McGuire P.E."/>
            <person name="Lux T."/>
            <person name="Spannagl M."/>
            <person name="Mayer K.F.X."/>
            <person name="Baldrich P."/>
            <person name="Meyers B.C."/>
            <person name="Huo N."/>
            <person name="Gu Y.Q."/>
            <person name="Zhou H."/>
            <person name="Devos K.M."/>
            <person name="Bennetzen J.L."/>
            <person name="Unver T."/>
            <person name="Budak H."/>
            <person name="Gulick P.J."/>
            <person name="Galiba G."/>
            <person name="Kalapos B."/>
            <person name="Nelson D.R."/>
            <person name="Li P."/>
            <person name="You F.M."/>
            <person name="Luo M.C."/>
            <person name="Dvorak J."/>
        </authorList>
    </citation>
    <scope>NUCLEOTIDE SEQUENCE [LARGE SCALE GENOMIC DNA]</scope>
    <source>
        <strain evidence="7">cv. AL8/78</strain>
    </source>
</reference>
<evidence type="ECO:0000256" key="3">
    <source>
        <dbReference type="ARBA" id="ARBA00022840"/>
    </source>
</evidence>
<dbReference type="InterPro" id="IPR003959">
    <property type="entry name" value="ATPase_AAA_core"/>
</dbReference>
<dbReference type="AlphaFoldDB" id="A0A453LFQ4"/>
<dbReference type="Proteomes" id="UP000015105">
    <property type="component" value="Chromosome 5D"/>
</dbReference>
<dbReference type="InterPro" id="IPR050130">
    <property type="entry name" value="ClpA_ClpB"/>
</dbReference>
<sequence length="490" mass="53234">GVTRAVFERFTERAVKAVVHSQKEARGLGEGAVAPRHLLLGLVAEDRSAGGFLSSGITVERAREECRGLIGAAAAQKAGGLDTDVPFDGGCRRVFEVAVELSRNMGCSFISPEHLAIALFTLDDPTTNNLLRSLGADPSQLASVAVTRLHEELAKDGRDLAGASSLKVPEKAPAGAGAGRSAFSKSLSKKKDKGALDQFCLDLTTQASGGFIDPIIGREEEIERVVQIICRRTKNNPILLGEAGVGKTAIAEGLALRIANGDVPIFLVAKRIMSLDIGLLIAGAKERGELESRITSLIREVREAGDVILFIDEVHNLVGSGTAGKGKGAGLDISNLLKPPLARGELQCIAATTLDEHRMHFEKDKALNRRFQPVFVDEPSQEDAVKILLGLRENYETYHKCKFTLEAINAAVYLSARYIPDRQLPDKAIDLIDEAGSRARIESYQKKKEGQSSVLLKEPDEYWQEIKAVQAMHEVVDILHWLYCWKKKSV</sequence>
<dbReference type="EnsemblPlants" id="AET5Gv20741000.16">
    <property type="protein sequence ID" value="AET5Gv20741000.16"/>
    <property type="gene ID" value="AET5Gv20741000"/>
</dbReference>
<protein>
    <recommendedName>
        <fullName evidence="6">Clp R domain-containing protein</fullName>
    </recommendedName>
</protein>
<dbReference type="GO" id="GO:0005524">
    <property type="term" value="F:ATP binding"/>
    <property type="evidence" value="ECO:0007669"/>
    <property type="project" value="UniProtKB-KW"/>
</dbReference>
<accession>A0A453LFQ4</accession>
<dbReference type="SUPFAM" id="SSF81923">
    <property type="entry name" value="Double Clp-N motif"/>
    <property type="match status" value="1"/>
</dbReference>
<feature type="domain" description="Clp R" evidence="6">
    <location>
        <begin position="7"/>
        <end position="152"/>
    </location>
</feature>
<dbReference type="InterPro" id="IPR018368">
    <property type="entry name" value="ClpA/B_CS1"/>
</dbReference>
<dbReference type="GO" id="GO:0034605">
    <property type="term" value="P:cellular response to heat"/>
    <property type="evidence" value="ECO:0007669"/>
    <property type="project" value="TreeGrafter"/>
</dbReference>
<evidence type="ECO:0000313" key="8">
    <source>
        <dbReference type="Proteomes" id="UP000015105"/>
    </source>
</evidence>
<dbReference type="GO" id="GO:0005737">
    <property type="term" value="C:cytoplasm"/>
    <property type="evidence" value="ECO:0007669"/>
    <property type="project" value="TreeGrafter"/>
</dbReference>
<dbReference type="PROSITE" id="PS51903">
    <property type="entry name" value="CLP_R"/>
    <property type="match status" value="1"/>
</dbReference>
<keyword evidence="8" id="KW-1185">Reference proteome</keyword>
<dbReference type="SMART" id="SM00382">
    <property type="entry name" value="AAA"/>
    <property type="match status" value="1"/>
</dbReference>
<dbReference type="Pfam" id="PF00004">
    <property type="entry name" value="AAA"/>
    <property type="match status" value="1"/>
</dbReference>
<dbReference type="GO" id="GO:0016887">
    <property type="term" value="F:ATP hydrolysis activity"/>
    <property type="evidence" value="ECO:0007669"/>
    <property type="project" value="InterPro"/>
</dbReference>
<dbReference type="SUPFAM" id="SSF52540">
    <property type="entry name" value="P-loop containing nucleoside triphosphate hydrolases"/>
    <property type="match status" value="1"/>
</dbReference>
<keyword evidence="2" id="KW-0547">Nucleotide-binding</keyword>
<dbReference type="CDD" id="cd00009">
    <property type="entry name" value="AAA"/>
    <property type="match status" value="1"/>
</dbReference>
<dbReference type="InterPro" id="IPR004176">
    <property type="entry name" value="Clp_R_N"/>
</dbReference>
<name>A0A453LFQ4_AEGTS</name>